<dbReference type="Proteomes" id="UP000037432">
    <property type="component" value="Unassembled WGS sequence"/>
</dbReference>
<proteinExistence type="predicted"/>
<organism evidence="2 3">
    <name type="scientific">Streptomyces viridochromogenes</name>
    <dbReference type="NCBI Taxonomy" id="1938"/>
    <lineage>
        <taxon>Bacteria</taxon>
        <taxon>Bacillati</taxon>
        <taxon>Actinomycetota</taxon>
        <taxon>Actinomycetes</taxon>
        <taxon>Kitasatosporales</taxon>
        <taxon>Streptomycetaceae</taxon>
        <taxon>Streptomyces</taxon>
    </lineage>
</organism>
<comment type="caution">
    <text evidence="2">The sequence shown here is derived from an EMBL/GenBank/DDBJ whole genome shotgun (WGS) entry which is preliminary data.</text>
</comment>
<feature type="signal peptide" evidence="1">
    <location>
        <begin position="1"/>
        <end position="38"/>
    </location>
</feature>
<dbReference type="EMBL" id="LFNT01000045">
    <property type="protein sequence ID" value="KMS70718.1"/>
    <property type="molecule type" value="Genomic_DNA"/>
</dbReference>
<evidence type="ECO:0000313" key="3">
    <source>
        <dbReference type="Proteomes" id="UP000037432"/>
    </source>
</evidence>
<sequence>MRDLRQPAHHRSRGTSRLAPLFPVLAVMLGLAGGTSTAATDHAAEPTRSTVRVPARAMDAVAAMQPSWNLGNTLDAIPHEENWGNPKVTRDLFTTIRGEGIRSVRIPVTWSDHQSATAP</sequence>
<evidence type="ECO:0000256" key="1">
    <source>
        <dbReference type="SAM" id="SignalP"/>
    </source>
</evidence>
<gene>
    <name evidence="2" type="ORF">ACM01_30465</name>
</gene>
<name>A0A0J7Z693_STRVR</name>
<dbReference type="PATRIC" id="fig|1938.3.peg.8045"/>
<accession>A0A0J7Z693</accession>
<dbReference type="RefSeq" id="WP_048584610.1">
    <property type="nucleotide sequence ID" value="NZ_LFNT01000045.1"/>
</dbReference>
<dbReference type="AlphaFoldDB" id="A0A0J7Z693"/>
<keyword evidence="1" id="KW-0732">Signal</keyword>
<reference evidence="2 3" key="1">
    <citation type="submission" date="2015-06" db="EMBL/GenBank/DDBJ databases">
        <authorList>
            <person name="Ju K.-S."/>
            <person name="Doroghazi J.R."/>
            <person name="Metcalf W.W."/>
        </authorList>
    </citation>
    <scope>NUCLEOTIDE SEQUENCE [LARGE SCALE GENOMIC DNA]</scope>
    <source>
        <strain evidence="2 3">NRRL 3414</strain>
    </source>
</reference>
<dbReference type="Gene3D" id="3.20.20.80">
    <property type="entry name" value="Glycosidases"/>
    <property type="match status" value="1"/>
</dbReference>
<evidence type="ECO:0008006" key="4">
    <source>
        <dbReference type="Google" id="ProtNLM"/>
    </source>
</evidence>
<evidence type="ECO:0000313" key="2">
    <source>
        <dbReference type="EMBL" id="KMS70718.1"/>
    </source>
</evidence>
<dbReference type="InterPro" id="IPR017853">
    <property type="entry name" value="GH"/>
</dbReference>
<feature type="chain" id="PRO_5009778426" description="Glycoside hydrolase family 5 domain-containing protein" evidence="1">
    <location>
        <begin position="39"/>
        <end position="119"/>
    </location>
</feature>
<dbReference type="SUPFAM" id="SSF51445">
    <property type="entry name" value="(Trans)glycosidases"/>
    <property type="match status" value="1"/>
</dbReference>
<protein>
    <recommendedName>
        <fullName evidence="4">Glycoside hydrolase family 5 domain-containing protein</fullName>
    </recommendedName>
</protein>